<dbReference type="GO" id="GO:0004934">
    <property type="term" value="F:mating-type alpha-factor pheromone receptor activity"/>
    <property type="evidence" value="ECO:0007669"/>
    <property type="project" value="InterPro"/>
</dbReference>
<sequence>MVAWVVQQQIATAFSFIGFVLVTIPLYWHLEAWNVGCVLYIFWSGSQNLIQFINMTIWKDNVINSAPVWCDITTRWRMASGIGICTASLIINRRLYKIATVSAVSVTQRDRRRMIYIDLAIGLIPSILVVALYWFIQGHRFDLYEGYGCQLEIANTILSYFLYACWPIVIGLISMFYCTMTLFAFYKRRKQFGELMASNKNLTFNRYLRLMGLASIEMLCTVPLGIWSVTLNAREPIYTWYGLANLHYDFSRVDQYPTIIWYNVPLARQAIVFDIWNIISCALVFFVFFGCAEEARRHYSLAISSVARKVGIPTTILSRLGSDSTGSYGPGTRITTSGLAKITIPSFAGGGKSNNLGSFNSFSDRISMAISIGDETPVDDDKIEYTRSEHSAGSSTFLGSPVTPKDAPPSPVSPIIPPVSPISPPPRAHDASALLRPSPDVPSSYRRDSIDIV</sequence>
<dbReference type="PANTHER" id="PTHR28097:SF1">
    <property type="entry name" value="PHEROMONE A FACTOR RECEPTOR"/>
    <property type="match status" value="1"/>
</dbReference>
<feature type="transmembrane region" description="Helical" evidence="11">
    <location>
        <begin position="12"/>
        <end position="30"/>
    </location>
</feature>
<keyword evidence="7 11" id="KW-0472">Membrane</keyword>
<dbReference type="PANTHER" id="PTHR28097">
    <property type="entry name" value="PHEROMONE A FACTOR RECEPTOR"/>
    <property type="match status" value="1"/>
</dbReference>
<keyword evidence="3" id="KW-0589">Pheromone response</keyword>
<evidence type="ECO:0000313" key="12">
    <source>
        <dbReference type="EMBL" id="PCH42926.1"/>
    </source>
</evidence>
<dbReference type="GO" id="GO:0000750">
    <property type="term" value="P:pheromone-dependent signal transduction involved in conjugation with cellular fusion"/>
    <property type="evidence" value="ECO:0007669"/>
    <property type="project" value="TreeGrafter"/>
</dbReference>
<keyword evidence="13" id="KW-1185">Reference proteome</keyword>
<evidence type="ECO:0000256" key="5">
    <source>
        <dbReference type="ARBA" id="ARBA00022989"/>
    </source>
</evidence>
<feature type="transmembrane region" description="Helical" evidence="11">
    <location>
        <begin position="78"/>
        <end position="95"/>
    </location>
</feature>
<dbReference type="OMA" id="EAWNVGC"/>
<evidence type="ECO:0000256" key="4">
    <source>
        <dbReference type="ARBA" id="ARBA00022692"/>
    </source>
</evidence>
<evidence type="ECO:0000256" key="7">
    <source>
        <dbReference type="ARBA" id="ARBA00023136"/>
    </source>
</evidence>
<feature type="transmembrane region" description="Helical" evidence="11">
    <location>
        <begin position="115"/>
        <end position="136"/>
    </location>
</feature>
<dbReference type="InterPro" id="IPR001499">
    <property type="entry name" value="GPCR_STE3"/>
</dbReference>
<keyword evidence="5 11" id="KW-1133">Transmembrane helix</keyword>
<evidence type="ECO:0000256" key="1">
    <source>
        <dbReference type="ARBA" id="ARBA00004141"/>
    </source>
</evidence>
<evidence type="ECO:0000256" key="9">
    <source>
        <dbReference type="ARBA" id="ARBA00023224"/>
    </source>
</evidence>
<evidence type="ECO:0000256" key="3">
    <source>
        <dbReference type="ARBA" id="ARBA00022507"/>
    </source>
</evidence>
<dbReference type="EMBL" id="KB468135">
    <property type="protein sequence ID" value="PCH42926.1"/>
    <property type="molecule type" value="Genomic_DNA"/>
</dbReference>
<name>A0A2H3JL45_WOLCO</name>
<feature type="region of interest" description="Disordered" evidence="10">
    <location>
        <begin position="387"/>
        <end position="453"/>
    </location>
</feature>
<dbReference type="PRINTS" id="PR00901">
    <property type="entry name" value="PHEROMONEBAR"/>
</dbReference>
<evidence type="ECO:0000256" key="10">
    <source>
        <dbReference type="SAM" id="MobiDB-lite"/>
    </source>
</evidence>
<keyword evidence="9" id="KW-0807">Transducer</keyword>
<keyword evidence="8 12" id="KW-0675">Receptor</keyword>
<evidence type="ECO:0000256" key="8">
    <source>
        <dbReference type="ARBA" id="ARBA00023170"/>
    </source>
</evidence>
<keyword evidence="6" id="KW-0297">G-protein coupled receptor</keyword>
<dbReference type="OrthoDB" id="2874149at2759"/>
<protein>
    <submittedName>
        <fullName evidence="12">Putative fungal pheromoneG-protein-coupled receptor</fullName>
    </submittedName>
</protein>
<evidence type="ECO:0000256" key="11">
    <source>
        <dbReference type="SAM" id="Phobius"/>
    </source>
</evidence>
<feature type="transmembrane region" description="Helical" evidence="11">
    <location>
        <begin position="271"/>
        <end position="292"/>
    </location>
</feature>
<comment type="subcellular location">
    <subcellularLocation>
        <location evidence="1">Membrane</location>
        <topology evidence="1">Multi-pass membrane protein</topology>
    </subcellularLocation>
</comment>
<dbReference type="CDD" id="cd14966">
    <property type="entry name" value="7tmD_STE3"/>
    <property type="match status" value="1"/>
</dbReference>
<feature type="transmembrane region" description="Helical" evidence="11">
    <location>
        <begin position="207"/>
        <end position="229"/>
    </location>
</feature>
<reference evidence="12 13" key="1">
    <citation type="journal article" date="2012" name="Science">
        <title>The Paleozoic origin of enzymatic lignin decomposition reconstructed from 31 fungal genomes.</title>
        <authorList>
            <person name="Floudas D."/>
            <person name="Binder M."/>
            <person name="Riley R."/>
            <person name="Barry K."/>
            <person name="Blanchette R.A."/>
            <person name="Henrissat B."/>
            <person name="Martinez A.T."/>
            <person name="Otillar R."/>
            <person name="Spatafora J.W."/>
            <person name="Yadav J.S."/>
            <person name="Aerts A."/>
            <person name="Benoit I."/>
            <person name="Boyd A."/>
            <person name="Carlson A."/>
            <person name="Copeland A."/>
            <person name="Coutinho P.M."/>
            <person name="de Vries R.P."/>
            <person name="Ferreira P."/>
            <person name="Findley K."/>
            <person name="Foster B."/>
            <person name="Gaskell J."/>
            <person name="Glotzer D."/>
            <person name="Gorecki P."/>
            <person name="Heitman J."/>
            <person name="Hesse C."/>
            <person name="Hori C."/>
            <person name="Igarashi K."/>
            <person name="Jurgens J.A."/>
            <person name="Kallen N."/>
            <person name="Kersten P."/>
            <person name="Kohler A."/>
            <person name="Kuees U."/>
            <person name="Kumar T.K.A."/>
            <person name="Kuo A."/>
            <person name="LaButti K."/>
            <person name="Larrondo L.F."/>
            <person name="Lindquist E."/>
            <person name="Ling A."/>
            <person name="Lombard V."/>
            <person name="Lucas S."/>
            <person name="Lundell T."/>
            <person name="Martin R."/>
            <person name="McLaughlin D.J."/>
            <person name="Morgenstern I."/>
            <person name="Morin E."/>
            <person name="Murat C."/>
            <person name="Nagy L.G."/>
            <person name="Nolan M."/>
            <person name="Ohm R.A."/>
            <person name="Patyshakuliyeva A."/>
            <person name="Rokas A."/>
            <person name="Ruiz-Duenas F.J."/>
            <person name="Sabat G."/>
            <person name="Salamov A."/>
            <person name="Samejima M."/>
            <person name="Schmutz J."/>
            <person name="Slot J.C."/>
            <person name="St John F."/>
            <person name="Stenlid J."/>
            <person name="Sun H."/>
            <person name="Sun S."/>
            <person name="Syed K."/>
            <person name="Tsang A."/>
            <person name="Wiebenga A."/>
            <person name="Young D."/>
            <person name="Pisabarro A."/>
            <person name="Eastwood D.C."/>
            <person name="Martin F."/>
            <person name="Cullen D."/>
            <person name="Grigoriev I.V."/>
            <person name="Hibbett D.S."/>
        </authorList>
    </citation>
    <scope>NUCLEOTIDE SEQUENCE [LARGE SCALE GENOMIC DNA]</scope>
    <source>
        <strain evidence="12 13">MD-104</strain>
    </source>
</reference>
<organism evidence="12 13">
    <name type="scientific">Wolfiporia cocos (strain MD-104)</name>
    <name type="common">Brown rot fungus</name>
    <dbReference type="NCBI Taxonomy" id="742152"/>
    <lineage>
        <taxon>Eukaryota</taxon>
        <taxon>Fungi</taxon>
        <taxon>Dikarya</taxon>
        <taxon>Basidiomycota</taxon>
        <taxon>Agaricomycotina</taxon>
        <taxon>Agaricomycetes</taxon>
        <taxon>Polyporales</taxon>
        <taxon>Phaeolaceae</taxon>
        <taxon>Wolfiporia</taxon>
    </lineage>
</organism>
<feature type="compositionally biased region" description="Pro residues" evidence="10">
    <location>
        <begin position="406"/>
        <end position="426"/>
    </location>
</feature>
<feature type="transmembrane region" description="Helical" evidence="11">
    <location>
        <begin position="37"/>
        <end position="58"/>
    </location>
</feature>
<dbReference type="PRINTS" id="PR00899">
    <property type="entry name" value="GPCRSTE3"/>
</dbReference>
<evidence type="ECO:0000313" key="13">
    <source>
        <dbReference type="Proteomes" id="UP000218811"/>
    </source>
</evidence>
<dbReference type="Pfam" id="PF02076">
    <property type="entry name" value="STE3"/>
    <property type="match status" value="1"/>
</dbReference>
<feature type="transmembrane region" description="Helical" evidence="11">
    <location>
        <begin position="160"/>
        <end position="186"/>
    </location>
</feature>
<dbReference type="Proteomes" id="UP000218811">
    <property type="component" value="Unassembled WGS sequence"/>
</dbReference>
<accession>A0A2H3JL45</accession>
<dbReference type="GO" id="GO:0005886">
    <property type="term" value="C:plasma membrane"/>
    <property type="evidence" value="ECO:0007669"/>
    <property type="project" value="TreeGrafter"/>
</dbReference>
<comment type="similarity">
    <text evidence="2">Belongs to the G-protein coupled receptor 4 family.</text>
</comment>
<dbReference type="AlphaFoldDB" id="A0A2H3JL45"/>
<proteinExistence type="inferred from homology"/>
<evidence type="ECO:0000256" key="6">
    <source>
        <dbReference type="ARBA" id="ARBA00023040"/>
    </source>
</evidence>
<keyword evidence="4 11" id="KW-0812">Transmembrane</keyword>
<gene>
    <name evidence="12" type="ORF">WOLCODRAFT_25621</name>
</gene>
<dbReference type="InterPro" id="IPR000481">
    <property type="entry name" value="GPCR_Pheromne_B_alpha_rcpt"/>
</dbReference>
<evidence type="ECO:0000256" key="2">
    <source>
        <dbReference type="ARBA" id="ARBA00011085"/>
    </source>
</evidence>